<proteinExistence type="predicted"/>
<gene>
    <name evidence="2" type="ORF">GCM10008111_00140</name>
</gene>
<evidence type="ECO:0000256" key="1">
    <source>
        <dbReference type="SAM" id="Coils"/>
    </source>
</evidence>
<sequence length="539" mass="62206">MTVVLTLKNEPMWLQALEQNVLPIVATLAELTQSQTPVLVNTPVTLEQLTDLVVQYPKVLLAYAAPEQTIAELLAEGIPLTDAAEQWQHHVQALLALHRQSRRKLKLLNLSQLVSCQLDDLSIIAELGWPLTKPLLAPLTQLYTVIASQLLQQDPKLSKLCQLLKASSIVISDQVQPANLDVILLQYQTLLSEQKQNNLQASALERKLITLNADIVDLQTQLHFAQNSLDQTVTACQEHKNEHKFLESEHAHLLSYLMKTQEELEQQFLTVQQLEKQLQQSQQQYNNLHQHFNAEQQKHNQLKELLQSEVKTNQQFELQLNQSEEQLRLWQIKYSESQQDNTEIISELMFLQEKLESYYLLLDKNKHDAISRDKQQKRELKRLQSQLRKSTARADEAEFKFNNLQQDLTSIQNSKAWKVTGPVRMLGRLIHKEDKFKKQIQRDVALIITSELFDTEWYLKAYPDVDNESINPAEHYLRFGASEGRRPGPDFDGVWYLQRYPDVAQTGINPLLHFVKFGRSEGRTASPKLLEDHTEQGED</sequence>
<reference evidence="3" key="1">
    <citation type="journal article" date="2019" name="Int. J. Syst. Evol. Microbiol.">
        <title>The Global Catalogue of Microorganisms (GCM) 10K type strain sequencing project: providing services to taxonomists for standard genome sequencing and annotation.</title>
        <authorList>
            <consortium name="The Broad Institute Genomics Platform"/>
            <consortium name="The Broad Institute Genome Sequencing Center for Infectious Disease"/>
            <person name="Wu L."/>
            <person name="Ma J."/>
        </authorList>
    </citation>
    <scope>NUCLEOTIDE SEQUENCE [LARGE SCALE GENOMIC DNA]</scope>
    <source>
        <strain evidence="3">KCTC 23723</strain>
    </source>
</reference>
<keyword evidence="1" id="KW-0175">Coiled coil</keyword>
<name>A0ABQ2WBM3_9ALTE</name>
<feature type="coiled-coil region" evidence="1">
    <location>
        <begin position="373"/>
        <end position="414"/>
    </location>
</feature>
<dbReference type="RefSeq" id="WP_189479241.1">
    <property type="nucleotide sequence ID" value="NZ_BMYR01000001.1"/>
</dbReference>
<organism evidence="2 3">
    <name type="scientific">Alishewanella tabrizica</name>
    <dbReference type="NCBI Taxonomy" id="671278"/>
    <lineage>
        <taxon>Bacteria</taxon>
        <taxon>Pseudomonadati</taxon>
        <taxon>Pseudomonadota</taxon>
        <taxon>Gammaproteobacteria</taxon>
        <taxon>Alteromonadales</taxon>
        <taxon>Alteromonadaceae</taxon>
        <taxon>Alishewanella</taxon>
    </lineage>
</organism>
<keyword evidence="3" id="KW-1185">Reference proteome</keyword>
<dbReference type="Proteomes" id="UP000634667">
    <property type="component" value="Unassembled WGS sequence"/>
</dbReference>
<feature type="coiled-coil region" evidence="1">
    <location>
        <begin position="201"/>
        <end position="340"/>
    </location>
</feature>
<protein>
    <submittedName>
        <fullName evidence="2">Uncharacterized protein</fullName>
    </submittedName>
</protein>
<accession>A0ABQ2WBM3</accession>
<evidence type="ECO:0000313" key="3">
    <source>
        <dbReference type="Proteomes" id="UP000634667"/>
    </source>
</evidence>
<dbReference type="EMBL" id="BMYR01000001">
    <property type="protein sequence ID" value="GGW48491.1"/>
    <property type="molecule type" value="Genomic_DNA"/>
</dbReference>
<comment type="caution">
    <text evidence="2">The sequence shown here is derived from an EMBL/GenBank/DDBJ whole genome shotgun (WGS) entry which is preliminary data.</text>
</comment>
<evidence type="ECO:0000313" key="2">
    <source>
        <dbReference type="EMBL" id="GGW48491.1"/>
    </source>
</evidence>